<comment type="subcellular location">
    <subcellularLocation>
        <location evidence="2">Cell membrane</location>
        <topology evidence="2">Multi-pass membrane protein</topology>
    </subcellularLocation>
</comment>
<dbReference type="PROSITE" id="PS50178">
    <property type="entry name" value="ZF_FYVE"/>
    <property type="match status" value="2"/>
</dbReference>
<dbReference type="InterPro" id="IPR011011">
    <property type="entry name" value="Znf_FYVE_PHD"/>
</dbReference>
<proteinExistence type="predicted"/>
<evidence type="ECO:0000256" key="9">
    <source>
        <dbReference type="ARBA" id="ARBA00022833"/>
    </source>
</evidence>
<dbReference type="EMBL" id="HBIC01028682">
    <property type="protein sequence ID" value="CAE0285550.1"/>
    <property type="molecule type" value="Transcribed_RNA"/>
</dbReference>
<feature type="region of interest" description="Disordered" evidence="18">
    <location>
        <begin position="723"/>
        <end position="778"/>
    </location>
</feature>
<keyword evidence="11" id="KW-0442">Lipid degradation</keyword>
<dbReference type="Gene3D" id="3.40.50.1820">
    <property type="entry name" value="alpha/beta hydrolase"/>
    <property type="match status" value="1"/>
</dbReference>
<gene>
    <name evidence="20" type="ORF">SELO1098_LOCUS14391</name>
</gene>
<dbReference type="CDD" id="cd00519">
    <property type="entry name" value="Lipase_3"/>
    <property type="match status" value="1"/>
</dbReference>
<dbReference type="GO" id="GO:0016042">
    <property type="term" value="P:lipid catabolic process"/>
    <property type="evidence" value="ECO:0007669"/>
    <property type="project" value="UniProtKB-KW"/>
</dbReference>
<dbReference type="SUPFAM" id="SSF53474">
    <property type="entry name" value="alpha/beta-Hydrolases"/>
    <property type="match status" value="1"/>
</dbReference>
<feature type="region of interest" description="Disordered" evidence="18">
    <location>
        <begin position="822"/>
        <end position="863"/>
    </location>
</feature>
<evidence type="ECO:0000256" key="11">
    <source>
        <dbReference type="ARBA" id="ARBA00022963"/>
    </source>
</evidence>
<evidence type="ECO:0000256" key="16">
    <source>
        <dbReference type="ARBA" id="ARBA00026104"/>
    </source>
</evidence>
<sequence length="1262" mass="138641">MEDYEDPYSEDSRTLDALALCRSSLNQLQPVLRNAVGYAAGKVQQAGQALYQHSSTLTSRAISQKLANPALNASANTFPGDDSPASYGPSVGSLHHTILFLAQHLDSAALSKYVRTASGTVVTLRDIAVMHIARYVRSNVYLSSFVGVVHESTLFMVDRLRAGVELYSHILQGDDPEKMHLELLKDKPDWQHLLLRCSMASLTWKQRQLLEETRDGGSITNADFKRLVQAQILQFDRQRVAKIAKEYFYIPPVETKSSAGEEKLQNIRIGDAGDSYSNNKDTGAVNNGDNTVNTKALKSILSDTASIDMLYDYASTNTCNTNTSTNYANHSNNTIANNNGAGENSPPSSSSTKIDTTADASIDNDHSIDILKTNIHSWLVEEATLGDEDAQYALARFFTPPGFMESTCCAICDRTFSITLFRHHCRFCGRSVCDDHSTARRCIYRYGLVTPQRVCASCCENIDETHRMDGIIWRDLRVSAYLRNRLIPYFNPAVDRGIDKVFRVADYSMTVARNALTYNFLAKLALDTVEVLKRYGLTGFTGLMLREDFLESVELLKRISGMESMFSLSLHELTACVYYKLAIERGLRGSHPDSEKLAHASRRKKNNNINTNNNLSGTGSPRTTQSGMKSSTGASSFKQSQSVPEATPLPSSAAAGAGESEEEDYECKDAHNLDVQLAIRFAPLALNIIYEENPVDCQRLAKLQGWDTIFTNSESDLAPEQPCYTLFGASFPPDESTSSKTSTTNGNNNSNPNNKATGSEKTSKSTEPMKSQENATPQRPAVLEAVLVIRGTQTIQDVVTDIRAAPAHFPPPANEVEAALRGSSGAGGIDGNNGLTLHSESGDALSPDRNSNKNTKNNKNNTKDKWDWLAVPSHHTYACGGMVRSALYVLREVGPALRRLHAEGYQITIVGHSLGGAVAALMTYMLQSAVPNVNCITYGCPSCVDAATSDLLKERVLSVVLHDDVISRITPQSIRLLMRELMVFREQMFQHLHQEWVDVLRRASGLWTPRWRLALTAAPNSNNSKSGSAAGAVQATERLMAQARNAELPRAEAQAIGSAHTISVEAAASNVPTATLKNSATSAAGATGCDNAANHANKTEPLKAEGVAVMVDEEHLAQLWLPGRILHIYIHHGQCQAAEVSRNFPDLRTIILQGNIFEDHRSERILNALLEVRAVRQAPRAAPAWQSYHDSETCACCHNNFTWNSTFTGQAQEFRDKYNCRNCGRLVCDPCSTQRRAIPQLGHMFPKRICDQCLYKGDFASL</sequence>
<feature type="compositionally biased region" description="Low complexity" evidence="18">
    <location>
        <begin position="330"/>
        <end position="344"/>
    </location>
</feature>
<keyword evidence="14" id="KW-0472">Membrane</keyword>
<feature type="compositionally biased region" description="Polar residues" evidence="18">
    <location>
        <begin position="765"/>
        <end position="777"/>
    </location>
</feature>
<dbReference type="Pfam" id="PF01764">
    <property type="entry name" value="Lipase_3"/>
    <property type="match status" value="1"/>
</dbReference>
<dbReference type="Gene3D" id="3.30.40.10">
    <property type="entry name" value="Zinc/RING finger domain, C3HC4 (zinc finger)"/>
    <property type="match status" value="2"/>
</dbReference>
<evidence type="ECO:0000256" key="2">
    <source>
        <dbReference type="ARBA" id="ARBA00004651"/>
    </source>
</evidence>
<dbReference type="AlphaFoldDB" id="A0A7S3H6I2"/>
<evidence type="ECO:0000259" key="19">
    <source>
        <dbReference type="PROSITE" id="PS50178"/>
    </source>
</evidence>
<keyword evidence="12" id="KW-1133">Transmembrane helix</keyword>
<name>A0A7S3H6I2_9STRA</name>
<accession>A0A7S3H6I2</accession>
<evidence type="ECO:0000256" key="8">
    <source>
        <dbReference type="ARBA" id="ARBA00022801"/>
    </source>
</evidence>
<evidence type="ECO:0000256" key="13">
    <source>
        <dbReference type="ARBA" id="ARBA00023098"/>
    </source>
</evidence>
<evidence type="ECO:0000256" key="10">
    <source>
        <dbReference type="ARBA" id="ARBA00022837"/>
    </source>
</evidence>
<dbReference type="SUPFAM" id="SSF57903">
    <property type="entry name" value="FYVE/PHD zinc finger"/>
    <property type="match status" value="2"/>
</dbReference>
<keyword evidence="8" id="KW-0378">Hydrolase</keyword>
<evidence type="ECO:0000256" key="1">
    <source>
        <dbReference type="ARBA" id="ARBA00001913"/>
    </source>
</evidence>
<evidence type="ECO:0000256" key="17">
    <source>
        <dbReference type="PROSITE-ProRule" id="PRU00091"/>
    </source>
</evidence>
<keyword evidence="10" id="KW-0106">Calcium</keyword>
<evidence type="ECO:0000256" key="18">
    <source>
        <dbReference type="SAM" id="MobiDB-lite"/>
    </source>
</evidence>
<protein>
    <recommendedName>
        <fullName evidence="16">sn-1-specific diacylglycerol lipase</fullName>
        <ecNumber evidence="16">3.1.1.116</ecNumber>
    </recommendedName>
</protein>
<dbReference type="InterPro" id="IPR013083">
    <property type="entry name" value="Znf_RING/FYVE/PHD"/>
</dbReference>
<evidence type="ECO:0000256" key="3">
    <source>
        <dbReference type="ARBA" id="ARBA00022475"/>
    </source>
</evidence>
<keyword evidence="7 17" id="KW-0863">Zinc-finger</keyword>
<dbReference type="InterPro" id="IPR002921">
    <property type="entry name" value="Fungal_lipase-type"/>
</dbReference>
<dbReference type="InterPro" id="IPR052214">
    <property type="entry name" value="DAG_Lipase-Related"/>
</dbReference>
<evidence type="ECO:0000313" key="20">
    <source>
        <dbReference type="EMBL" id="CAE0285550.1"/>
    </source>
</evidence>
<comment type="cofactor">
    <cofactor evidence="1">
        <name>Ca(2+)</name>
        <dbReference type="ChEBI" id="CHEBI:29108"/>
    </cofactor>
</comment>
<dbReference type="GO" id="GO:0008270">
    <property type="term" value="F:zinc ion binding"/>
    <property type="evidence" value="ECO:0007669"/>
    <property type="project" value="UniProtKB-KW"/>
</dbReference>
<organism evidence="20">
    <name type="scientific">Spumella elongata</name>
    <dbReference type="NCBI Taxonomy" id="89044"/>
    <lineage>
        <taxon>Eukaryota</taxon>
        <taxon>Sar</taxon>
        <taxon>Stramenopiles</taxon>
        <taxon>Ochrophyta</taxon>
        <taxon>Chrysophyceae</taxon>
        <taxon>Chromulinales</taxon>
        <taxon>Chromulinaceae</taxon>
        <taxon>Spumella</taxon>
    </lineage>
</organism>
<feature type="domain" description="FYVE-type" evidence="19">
    <location>
        <begin position="1188"/>
        <end position="1258"/>
    </location>
</feature>
<dbReference type="InterPro" id="IPR029058">
    <property type="entry name" value="AB_hydrolase_fold"/>
</dbReference>
<feature type="compositionally biased region" description="Polar residues" evidence="18">
    <location>
        <begin position="615"/>
        <end position="644"/>
    </location>
</feature>
<dbReference type="PANTHER" id="PTHR45792">
    <property type="entry name" value="DIACYLGLYCEROL LIPASE HOMOLOG-RELATED"/>
    <property type="match status" value="1"/>
</dbReference>
<dbReference type="GO" id="GO:0005886">
    <property type="term" value="C:plasma membrane"/>
    <property type="evidence" value="ECO:0007669"/>
    <property type="project" value="UniProtKB-SubCell"/>
</dbReference>
<keyword evidence="4" id="KW-0597">Phosphoprotein</keyword>
<keyword evidence="3" id="KW-1003">Cell membrane</keyword>
<feature type="domain" description="FYVE-type" evidence="19">
    <location>
        <begin position="403"/>
        <end position="463"/>
    </location>
</feature>
<dbReference type="InterPro" id="IPR017455">
    <property type="entry name" value="Znf_FYVE-rel"/>
</dbReference>
<evidence type="ECO:0000256" key="5">
    <source>
        <dbReference type="ARBA" id="ARBA00022692"/>
    </source>
</evidence>
<dbReference type="EC" id="3.1.1.116" evidence="16"/>
<evidence type="ECO:0000256" key="14">
    <source>
        <dbReference type="ARBA" id="ARBA00023136"/>
    </source>
</evidence>
<feature type="compositionally biased region" description="Basic and acidic residues" evidence="18">
    <location>
        <begin position="589"/>
        <end position="598"/>
    </location>
</feature>
<evidence type="ECO:0000256" key="4">
    <source>
        <dbReference type="ARBA" id="ARBA00022553"/>
    </source>
</evidence>
<dbReference type="GO" id="GO:0016298">
    <property type="term" value="F:lipase activity"/>
    <property type="evidence" value="ECO:0007669"/>
    <property type="project" value="TreeGrafter"/>
</dbReference>
<keyword evidence="9" id="KW-0862">Zinc</keyword>
<feature type="compositionally biased region" description="Polar residues" evidence="18">
    <location>
        <begin position="345"/>
        <end position="356"/>
    </location>
</feature>
<dbReference type="InterPro" id="IPR000306">
    <property type="entry name" value="Znf_FYVE"/>
</dbReference>
<feature type="region of interest" description="Disordered" evidence="18">
    <location>
        <begin position="330"/>
        <end position="356"/>
    </location>
</feature>
<feature type="region of interest" description="Disordered" evidence="18">
    <location>
        <begin position="589"/>
        <end position="667"/>
    </location>
</feature>
<evidence type="ECO:0000256" key="12">
    <source>
        <dbReference type="ARBA" id="ARBA00022989"/>
    </source>
</evidence>
<dbReference type="CDD" id="cd15760">
    <property type="entry name" value="FYVE_scVPS27p_like"/>
    <property type="match status" value="1"/>
</dbReference>
<dbReference type="Pfam" id="PF01363">
    <property type="entry name" value="FYVE"/>
    <property type="match status" value="2"/>
</dbReference>
<comment type="catalytic activity">
    <reaction evidence="15">
        <text>a 1,2-diacyl-sn-glycerol + H2O = a 2-acylglycerol + a fatty acid + H(+)</text>
        <dbReference type="Rhea" id="RHEA:33275"/>
        <dbReference type="ChEBI" id="CHEBI:15377"/>
        <dbReference type="ChEBI" id="CHEBI:15378"/>
        <dbReference type="ChEBI" id="CHEBI:17389"/>
        <dbReference type="ChEBI" id="CHEBI:17815"/>
        <dbReference type="ChEBI" id="CHEBI:28868"/>
        <dbReference type="EC" id="3.1.1.116"/>
    </reaction>
    <physiologicalReaction direction="left-to-right" evidence="15">
        <dbReference type="Rhea" id="RHEA:33276"/>
    </physiologicalReaction>
</comment>
<keyword evidence="6" id="KW-0479">Metal-binding</keyword>
<feature type="compositionally biased region" description="Low complexity" evidence="18">
    <location>
        <begin position="736"/>
        <end position="759"/>
    </location>
</feature>
<keyword evidence="13" id="KW-0443">Lipid metabolism</keyword>
<evidence type="ECO:0000256" key="7">
    <source>
        <dbReference type="ARBA" id="ARBA00022771"/>
    </source>
</evidence>
<keyword evidence="5" id="KW-0812">Transmembrane</keyword>
<dbReference type="SMART" id="SM00064">
    <property type="entry name" value="FYVE"/>
    <property type="match status" value="2"/>
</dbReference>
<evidence type="ECO:0000256" key="15">
    <source>
        <dbReference type="ARBA" id="ARBA00024531"/>
    </source>
</evidence>
<reference evidence="20" key="1">
    <citation type="submission" date="2021-01" db="EMBL/GenBank/DDBJ databases">
        <authorList>
            <person name="Corre E."/>
            <person name="Pelletier E."/>
            <person name="Niang G."/>
            <person name="Scheremetjew M."/>
            <person name="Finn R."/>
            <person name="Kale V."/>
            <person name="Holt S."/>
            <person name="Cochrane G."/>
            <person name="Meng A."/>
            <person name="Brown T."/>
            <person name="Cohen L."/>
        </authorList>
    </citation>
    <scope>NUCLEOTIDE SEQUENCE</scope>
    <source>
        <strain evidence="20">CCAP 955/1</strain>
    </source>
</reference>
<dbReference type="PANTHER" id="PTHR45792:SF8">
    <property type="entry name" value="DIACYLGLYCEROL LIPASE-ALPHA"/>
    <property type="match status" value="1"/>
</dbReference>
<evidence type="ECO:0000256" key="6">
    <source>
        <dbReference type="ARBA" id="ARBA00022723"/>
    </source>
</evidence>